<keyword evidence="1 2" id="KW-0879">Wnt signaling pathway</keyword>
<dbReference type="InterPro" id="IPR001158">
    <property type="entry name" value="DIX"/>
</dbReference>
<sequence>MPKDVHTEPHKFAADLISRLELIQKERENWRQVEEHQHPIYTQEDDDAEVSIGSSICPTHVIPAHHGSSHSTAQNPEIILDERGQSGIRTPSWSSPTIHTHSHTCPKHSDTWHHTDMAGTNQSEALAYRRKCVCESMMVAYYFCGEPIPYRTTVTGRVVTLGHFRELLSKKGAYRFFFKKASDEFECGVVYEEVREEDAVLPVFEGRITGKVEKIY</sequence>
<dbReference type="GO" id="GO:0090090">
    <property type="term" value="P:negative regulation of canonical Wnt signaling pathway"/>
    <property type="evidence" value="ECO:0007669"/>
    <property type="project" value="InterPro"/>
</dbReference>
<dbReference type="GO" id="GO:0016055">
    <property type="term" value="P:Wnt signaling pathway"/>
    <property type="evidence" value="ECO:0007669"/>
    <property type="project" value="UniProtKB-KW"/>
</dbReference>
<reference evidence="5" key="2">
    <citation type="submission" date="2025-08" db="UniProtKB">
        <authorList>
            <consortium name="RefSeq"/>
        </authorList>
    </citation>
    <scope>IDENTIFICATION</scope>
    <source>
        <tissue evidence="5">Blood</tissue>
    </source>
</reference>
<dbReference type="GO" id="GO:0070411">
    <property type="term" value="F:I-SMAD binding"/>
    <property type="evidence" value="ECO:0007669"/>
    <property type="project" value="TreeGrafter"/>
</dbReference>
<dbReference type="InterPro" id="IPR029071">
    <property type="entry name" value="Ubiquitin-like_domsf"/>
</dbReference>
<dbReference type="KEGG" id="ipu:108258814"/>
<accession>A0A2D0Q3F2</accession>
<dbReference type="InterPro" id="IPR043581">
    <property type="entry name" value="Axin-like"/>
</dbReference>
<evidence type="ECO:0000313" key="5">
    <source>
        <dbReference type="RefSeq" id="XP_017313248.3"/>
    </source>
</evidence>
<proteinExistence type="predicted"/>
<dbReference type="RefSeq" id="XP_017313248.3">
    <property type="nucleotide sequence ID" value="XM_017457759.3"/>
</dbReference>
<evidence type="ECO:0000256" key="1">
    <source>
        <dbReference type="ARBA" id="ARBA00022687"/>
    </source>
</evidence>
<gene>
    <name evidence="5" type="primary">LOC108258814</name>
</gene>
<evidence type="ECO:0000313" key="4">
    <source>
        <dbReference type="Proteomes" id="UP000221080"/>
    </source>
</evidence>
<dbReference type="PROSITE" id="PS50841">
    <property type="entry name" value="DIX"/>
    <property type="match status" value="1"/>
</dbReference>
<dbReference type="SMART" id="SM00021">
    <property type="entry name" value="DAX"/>
    <property type="match status" value="1"/>
</dbReference>
<reference evidence="4" key="1">
    <citation type="journal article" date="2016" name="Nat. Commun.">
        <title>The channel catfish genome sequence provides insights into the evolution of scale formation in teleosts.</title>
        <authorList>
            <person name="Liu Z."/>
            <person name="Liu S."/>
            <person name="Yao J."/>
            <person name="Bao L."/>
            <person name="Zhang J."/>
            <person name="Li Y."/>
            <person name="Jiang C."/>
            <person name="Sun L."/>
            <person name="Wang R."/>
            <person name="Zhang Y."/>
            <person name="Zhou T."/>
            <person name="Zeng Q."/>
            <person name="Fu Q."/>
            <person name="Gao S."/>
            <person name="Li N."/>
            <person name="Koren S."/>
            <person name="Jiang Y."/>
            <person name="Zimin A."/>
            <person name="Xu P."/>
            <person name="Phillippy A.M."/>
            <person name="Geng X."/>
            <person name="Song L."/>
            <person name="Sun F."/>
            <person name="Li C."/>
            <person name="Wang X."/>
            <person name="Chen A."/>
            <person name="Jin Y."/>
            <person name="Yuan Z."/>
            <person name="Yang Y."/>
            <person name="Tan S."/>
            <person name="Peatman E."/>
            <person name="Lu J."/>
            <person name="Qin Z."/>
            <person name="Dunham R."/>
            <person name="Li Z."/>
            <person name="Sonstegard T."/>
            <person name="Feng J."/>
            <person name="Danzmann R.G."/>
            <person name="Schroeder S."/>
            <person name="Scheffler B."/>
            <person name="Duke M.V."/>
            <person name="Ballard L."/>
            <person name="Kucuktas H."/>
            <person name="Kaltenboeck L."/>
            <person name="Liu H."/>
            <person name="Armbruster J."/>
            <person name="Xie Y."/>
            <person name="Kirby M.L."/>
            <person name="Tian Y."/>
            <person name="Flanagan M.E."/>
            <person name="Mu W."/>
            <person name="Waldbieser G.C."/>
        </authorList>
    </citation>
    <scope>NUCLEOTIDE SEQUENCE [LARGE SCALE GENOMIC DNA]</scope>
    <source>
        <strain evidence="4">SDA103</strain>
    </source>
</reference>
<dbReference type="GO" id="GO:0019901">
    <property type="term" value="F:protein kinase binding"/>
    <property type="evidence" value="ECO:0007669"/>
    <property type="project" value="TreeGrafter"/>
</dbReference>
<evidence type="ECO:0000259" key="3">
    <source>
        <dbReference type="PROSITE" id="PS50841"/>
    </source>
</evidence>
<dbReference type="Gene3D" id="2.40.240.130">
    <property type="match status" value="1"/>
</dbReference>
<dbReference type="GO" id="GO:0048468">
    <property type="term" value="P:cell development"/>
    <property type="evidence" value="ECO:0007669"/>
    <property type="project" value="TreeGrafter"/>
</dbReference>
<dbReference type="GO" id="GO:0032436">
    <property type="term" value="P:positive regulation of proteasomal ubiquitin-dependent protein catabolic process"/>
    <property type="evidence" value="ECO:0007669"/>
    <property type="project" value="TreeGrafter"/>
</dbReference>
<dbReference type="InterPro" id="IPR038207">
    <property type="entry name" value="DIX_dom_sf"/>
</dbReference>
<keyword evidence="4" id="KW-1185">Reference proteome</keyword>
<feature type="domain" description="DIX" evidence="3">
    <location>
        <begin position="134"/>
        <end position="216"/>
    </location>
</feature>
<protein>
    <submittedName>
        <fullName evidence="5">Axin-1</fullName>
    </submittedName>
</protein>
<dbReference type="AlphaFoldDB" id="A0A2D0Q3F2"/>
<dbReference type="PANTHER" id="PTHR46102:SF2">
    <property type="entry name" value="AXIN"/>
    <property type="match status" value="1"/>
</dbReference>
<evidence type="ECO:0000256" key="2">
    <source>
        <dbReference type="PROSITE-ProRule" id="PRU00069"/>
    </source>
</evidence>
<dbReference type="GO" id="GO:0008013">
    <property type="term" value="F:beta-catenin binding"/>
    <property type="evidence" value="ECO:0007669"/>
    <property type="project" value="TreeGrafter"/>
</dbReference>
<organism evidence="4 5">
    <name type="scientific">Ictalurus punctatus</name>
    <name type="common">Channel catfish</name>
    <name type="synonym">Silurus punctatus</name>
    <dbReference type="NCBI Taxonomy" id="7998"/>
    <lineage>
        <taxon>Eukaryota</taxon>
        <taxon>Metazoa</taxon>
        <taxon>Chordata</taxon>
        <taxon>Craniata</taxon>
        <taxon>Vertebrata</taxon>
        <taxon>Euteleostomi</taxon>
        <taxon>Actinopterygii</taxon>
        <taxon>Neopterygii</taxon>
        <taxon>Teleostei</taxon>
        <taxon>Ostariophysi</taxon>
        <taxon>Siluriformes</taxon>
        <taxon>Ictaluridae</taxon>
        <taxon>Ictalurus</taxon>
    </lineage>
</organism>
<dbReference type="GO" id="GO:0005886">
    <property type="term" value="C:plasma membrane"/>
    <property type="evidence" value="ECO:0007669"/>
    <property type="project" value="TreeGrafter"/>
</dbReference>
<dbReference type="PANTHER" id="PTHR46102">
    <property type="entry name" value="AXIN"/>
    <property type="match status" value="1"/>
</dbReference>
<dbReference type="Proteomes" id="UP000221080">
    <property type="component" value="Chromosome 26"/>
</dbReference>
<dbReference type="GeneID" id="108258814"/>
<name>A0A2D0Q3F2_ICTPU</name>
<dbReference type="GO" id="GO:0031625">
    <property type="term" value="F:ubiquitin protein ligase binding"/>
    <property type="evidence" value="ECO:0007669"/>
    <property type="project" value="TreeGrafter"/>
</dbReference>
<dbReference type="GO" id="GO:0060090">
    <property type="term" value="F:molecular adaptor activity"/>
    <property type="evidence" value="ECO:0007669"/>
    <property type="project" value="TreeGrafter"/>
</dbReference>
<dbReference type="GO" id="GO:0030877">
    <property type="term" value="C:beta-catenin destruction complex"/>
    <property type="evidence" value="ECO:0007669"/>
    <property type="project" value="TreeGrafter"/>
</dbReference>
<dbReference type="Pfam" id="PF00778">
    <property type="entry name" value="DIX"/>
    <property type="match status" value="1"/>
</dbReference>
<dbReference type="SUPFAM" id="SSF54236">
    <property type="entry name" value="Ubiquitin-like"/>
    <property type="match status" value="1"/>
</dbReference>
<dbReference type="FunFam" id="2.40.240.130:FF:000002">
    <property type="entry name" value="Axin 1"/>
    <property type="match status" value="1"/>
</dbReference>
<dbReference type="GO" id="GO:0005634">
    <property type="term" value="C:nucleus"/>
    <property type="evidence" value="ECO:0007669"/>
    <property type="project" value="TreeGrafter"/>
</dbReference>
<dbReference type="OrthoDB" id="10007451at2759"/>